<keyword evidence="2" id="KW-1185">Reference proteome</keyword>
<name>A0ACC1JVB6_9FUNG</name>
<evidence type="ECO:0000313" key="2">
    <source>
        <dbReference type="Proteomes" id="UP001140234"/>
    </source>
</evidence>
<evidence type="ECO:0000313" key="1">
    <source>
        <dbReference type="EMBL" id="KAJ2768031.1"/>
    </source>
</evidence>
<comment type="caution">
    <text evidence="1">The sequence shown here is derived from an EMBL/GenBank/DDBJ whole genome shotgun (WGS) entry which is preliminary data.</text>
</comment>
<gene>
    <name evidence="1" type="primary">RCF2</name>
    <name evidence="1" type="ORF">IWQ57_003708</name>
</gene>
<reference evidence="1" key="1">
    <citation type="submission" date="2022-07" db="EMBL/GenBank/DDBJ databases">
        <title>Phylogenomic reconstructions and comparative analyses of Kickxellomycotina fungi.</title>
        <authorList>
            <person name="Reynolds N.K."/>
            <person name="Stajich J.E."/>
            <person name="Barry K."/>
            <person name="Grigoriev I.V."/>
            <person name="Crous P."/>
            <person name="Smith M.E."/>
        </authorList>
    </citation>
    <scope>NUCLEOTIDE SEQUENCE</scope>
    <source>
        <strain evidence="1">CBS 109366</strain>
    </source>
</reference>
<organism evidence="1 2">
    <name type="scientific">Coemansia nantahalensis</name>
    <dbReference type="NCBI Taxonomy" id="2789366"/>
    <lineage>
        <taxon>Eukaryota</taxon>
        <taxon>Fungi</taxon>
        <taxon>Fungi incertae sedis</taxon>
        <taxon>Zoopagomycota</taxon>
        <taxon>Kickxellomycotina</taxon>
        <taxon>Kickxellomycetes</taxon>
        <taxon>Kickxellales</taxon>
        <taxon>Kickxellaceae</taxon>
        <taxon>Coemansia</taxon>
    </lineage>
</organism>
<protein>
    <submittedName>
        <fullName evidence="1">Replication factor C, subunit RFC4</fullName>
    </submittedName>
</protein>
<proteinExistence type="predicted"/>
<sequence length="212" mass="23267">MSTRDRQEAQQAELEKIIVSNSYFALGTALAGTAVLSAIAYRFSPAYRRMPISARTALLIGPPLGAFYIRGEHVGSAYRRSLHAHQLEGEERDRILRDQQASATRQGLANQAIEFVTTNRWSILGTTWLTGITGSLFYLYRQKGMSASQKLVQARMYAQLITIFGILSTAAIASMSGKSENKSAQHNSAALNAILAADTKIDTPTRRNAKDE</sequence>
<dbReference type="Proteomes" id="UP001140234">
    <property type="component" value="Unassembled WGS sequence"/>
</dbReference>
<accession>A0ACC1JVB6</accession>
<dbReference type="EMBL" id="JANBUJ010001275">
    <property type="protein sequence ID" value="KAJ2768031.1"/>
    <property type="molecule type" value="Genomic_DNA"/>
</dbReference>